<evidence type="ECO:0000313" key="3">
    <source>
        <dbReference type="EMBL" id="CBJ31769.1"/>
    </source>
</evidence>
<dbReference type="GO" id="GO:0005737">
    <property type="term" value="C:cytoplasm"/>
    <property type="evidence" value="ECO:0007669"/>
    <property type="project" value="TreeGrafter"/>
</dbReference>
<dbReference type="OrthoDB" id="188741at2759"/>
<feature type="coiled-coil region" evidence="1">
    <location>
        <begin position="64"/>
        <end position="91"/>
    </location>
</feature>
<feature type="region of interest" description="Disordered" evidence="2">
    <location>
        <begin position="812"/>
        <end position="836"/>
    </location>
</feature>
<dbReference type="AlphaFoldDB" id="D7FUW3"/>
<dbReference type="PANTHER" id="PTHR16275">
    <property type="entry name" value="COILED-COIL DOMAIN-CONTAINING PROTEIN 40"/>
    <property type="match status" value="1"/>
</dbReference>
<dbReference type="Proteomes" id="UP000002630">
    <property type="component" value="Linkage Group LG27"/>
</dbReference>
<dbReference type="OMA" id="RMQRIQK"/>
<dbReference type="STRING" id="2880.D7FUW3"/>
<reference evidence="3 4" key="1">
    <citation type="journal article" date="2010" name="Nature">
        <title>The Ectocarpus genome and the independent evolution of multicellularity in brown algae.</title>
        <authorList>
            <person name="Cock J.M."/>
            <person name="Sterck L."/>
            <person name="Rouze P."/>
            <person name="Scornet D."/>
            <person name="Allen A.E."/>
            <person name="Amoutzias G."/>
            <person name="Anthouard V."/>
            <person name="Artiguenave F."/>
            <person name="Aury J.M."/>
            <person name="Badger J.H."/>
            <person name="Beszteri B."/>
            <person name="Billiau K."/>
            <person name="Bonnet E."/>
            <person name="Bothwell J.H."/>
            <person name="Bowler C."/>
            <person name="Boyen C."/>
            <person name="Brownlee C."/>
            <person name="Carrano C.J."/>
            <person name="Charrier B."/>
            <person name="Cho G.Y."/>
            <person name="Coelho S.M."/>
            <person name="Collen J."/>
            <person name="Corre E."/>
            <person name="Da Silva C."/>
            <person name="Delage L."/>
            <person name="Delaroque N."/>
            <person name="Dittami S.M."/>
            <person name="Doulbeau S."/>
            <person name="Elias M."/>
            <person name="Farnham G."/>
            <person name="Gachon C.M."/>
            <person name="Gschloessl B."/>
            <person name="Heesch S."/>
            <person name="Jabbari K."/>
            <person name="Jubin C."/>
            <person name="Kawai H."/>
            <person name="Kimura K."/>
            <person name="Kloareg B."/>
            <person name="Kupper F.C."/>
            <person name="Lang D."/>
            <person name="Le Bail A."/>
            <person name="Leblanc C."/>
            <person name="Lerouge P."/>
            <person name="Lohr M."/>
            <person name="Lopez P.J."/>
            <person name="Martens C."/>
            <person name="Maumus F."/>
            <person name="Michel G."/>
            <person name="Miranda-Saavedra D."/>
            <person name="Morales J."/>
            <person name="Moreau H."/>
            <person name="Motomura T."/>
            <person name="Nagasato C."/>
            <person name="Napoli C.A."/>
            <person name="Nelson D.R."/>
            <person name="Nyvall-Collen P."/>
            <person name="Peters A.F."/>
            <person name="Pommier C."/>
            <person name="Potin P."/>
            <person name="Poulain J."/>
            <person name="Quesneville H."/>
            <person name="Read B."/>
            <person name="Rensing S.A."/>
            <person name="Ritter A."/>
            <person name="Rousvoal S."/>
            <person name="Samanta M."/>
            <person name="Samson G."/>
            <person name="Schroeder D.C."/>
            <person name="Segurens B."/>
            <person name="Strittmatter M."/>
            <person name="Tonon T."/>
            <person name="Tregear J.W."/>
            <person name="Valentin K."/>
            <person name="von Dassow P."/>
            <person name="Yamagishi T."/>
            <person name="Van de Peer Y."/>
            <person name="Wincker P."/>
        </authorList>
    </citation>
    <scope>NUCLEOTIDE SEQUENCE [LARGE SCALE GENOMIC DNA]</scope>
    <source>
        <strain evidence="4">Ec32 / CCAP1310/4</strain>
    </source>
</reference>
<dbReference type="eggNOG" id="ENOG502QQ91">
    <property type="taxonomic scope" value="Eukaryota"/>
</dbReference>
<feature type="coiled-coil region" evidence="1">
    <location>
        <begin position="288"/>
        <end position="545"/>
    </location>
</feature>
<sequence>MAAEPQQQQLSGFGEQLDGEGGAQGEQGWNREEEEEEDAYEDPEEMIREFGRHPMMDRVQEALYNQLLQTYERVSEELRDKDADVKKLRKRREFVGVELYAMQQQLAKLQVALEQTHADFNGLGEGRARAELDADAAKQRYFELKGVGDALSKRLIKNESELNSLQDTLRQVELYNEEMKDEILVTRRATYKAEEAVSNLEKDKGRQDLLIDGLMDQVKRLQGQVAVAEAQIGMSQGQTGEADGMLRETAHEMSLIAFEKKQLLQQWKGALVGLARRDEALTAASNALKEAQSAARDYDIEIEGLKRETLKAQEEHEGLIAVRDRLESGRAFVEEQLAKTKEERDSLAERYAMLQRSLAQSEEDEEKLDAMGTQLRSQVDMLSNQAQALTRERQKLEAEAAKRRSQQSTTNKAVKNLVRQARAVVEQLHEIEMEEANLQNEEARVRVDSLNTEAHNLQLKETLRRSEEELNSKDRLIEKYQTEIRQRGDEIEKKMYSVDRLNRQYEKLREAVEEPENVGPLESSVKSLQKEIAALGEENARMKHEWLADQTKLVSSAMETEQLAEKNGELRARCSIVGQRKARLLQSMTSDLAESKRLRSAIEGMHMDMGRLNDLIGKSGRRAHELDDATRALEREFVQELRDLEAESVALEGRIRSVKDLKAETLEQILEAERQVMLWEKKTQLERETQAALDPGVGKSEVRTMEREIHRMRIRLEGLKREQERMIQEMERAIAKREQIAVRHKGKSEAAAGRSTKARRGMLASGNGAAGSGLGDLTTTALKKKVVSLQRQLNASAEETLRYTRAAEDRRNEVGALSSSLQEQAARADETARRGEELRSSINSSLYEKQRLAEVTAVKQRLADNLRGVAKGVMKPVPAHDAMKVEQALLTSEIRLGAVRDVIESMAEKFPHLRDVLGRLSRLSEDATD</sequence>
<proteinExistence type="predicted"/>
<dbReference type="PANTHER" id="PTHR16275:SF8">
    <property type="entry name" value="COILED-COIL DOMAIN-CONTAINING PROTEIN 40"/>
    <property type="match status" value="1"/>
</dbReference>
<evidence type="ECO:0000256" key="1">
    <source>
        <dbReference type="SAM" id="Coils"/>
    </source>
</evidence>
<dbReference type="InterPro" id="IPR037386">
    <property type="entry name" value="CCDC40"/>
</dbReference>
<feature type="coiled-coil region" evidence="1">
    <location>
        <begin position="641"/>
        <end position="740"/>
    </location>
</feature>
<dbReference type="InParanoid" id="D7FUW3"/>
<feature type="compositionally biased region" description="Basic and acidic residues" evidence="2">
    <location>
        <begin position="826"/>
        <end position="836"/>
    </location>
</feature>
<feature type="compositionally biased region" description="Acidic residues" evidence="2">
    <location>
        <begin position="32"/>
        <end position="44"/>
    </location>
</feature>
<dbReference type="EMBL" id="FN648465">
    <property type="protein sequence ID" value="CBJ31769.1"/>
    <property type="molecule type" value="Genomic_DNA"/>
</dbReference>
<organism evidence="3 4">
    <name type="scientific">Ectocarpus siliculosus</name>
    <name type="common">Brown alga</name>
    <name type="synonym">Conferva siliculosa</name>
    <dbReference type="NCBI Taxonomy" id="2880"/>
    <lineage>
        <taxon>Eukaryota</taxon>
        <taxon>Sar</taxon>
        <taxon>Stramenopiles</taxon>
        <taxon>Ochrophyta</taxon>
        <taxon>PX clade</taxon>
        <taxon>Phaeophyceae</taxon>
        <taxon>Ectocarpales</taxon>
        <taxon>Ectocarpaceae</taxon>
        <taxon>Ectocarpus</taxon>
    </lineage>
</organism>
<gene>
    <name evidence="3" type="ORF">Esi_0280_0016</name>
</gene>
<protein>
    <recommendedName>
        <fullName evidence="5">Coiled-coil domain-containing protein 40</fullName>
    </recommendedName>
</protein>
<feature type="compositionally biased region" description="Polar residues" evidence="2">
    <location>
        <begin position="1"/>
        <end position="11"/>
    </location>
</feature>
<evidence type="ECO:0000313" key="4">
    <source>
        <dbReference type="Proteomes" id="UP000002630"/>
    </source>
</evidence>
<keyword evidence="4" id="KW-1185">Reference proteome</keyword>
<accession>D7FUW3</accession>
<dbReference type="EMBL" id="FN649752">
    <property type="protein sequence ID" value="CBJ31769.1"/>
    <property type="molecule type" value="Genomic_DNA"/>
</dbReference>
<evidence type="ECO:0000256" key="2">
    <source>
        <dbReference type="SAM" id="MobiDB-lite"/>
    </source>
</evidence>
<name>D7FUW3_ECTSI</name>
<dbReference type="GO" id="GO:0035082">
    <property type="term" value="P:axoneme assembly"/>
    <property type="evidence" value="ECO:0007669"/>
    <property type="project" value="InterPro"/>
</dbReference>
<evidence type="ECO:0008006" key="5">
    <source>
        <dbReference type="Google" id="ProtNLM"/>
    </source>
</evidence>
<keyword evidence="1" id="KW-0175">Coiled coil</keyword>
<feature type="region of interest" description="Disordered" evidence="2">
    <location>
        <begin position="1"/>
        <end position="44"/>
    </location>
</feature>